<dbReference type="InterPro" id="IPR037231">
    <property type="entry name" value="NAP-like_sf"/>
</dbReference>
<dbReference type="AlphaFoldDB" id="A0A2G2V3V4"/>
<keyword evidence="2" id="KW-0143">Chaperone</keyword>
<dbReference type="Gene3D" id="3.40.50.1000">
    <property type="entry name" value="HAD superfamily/HAD-like"/>
    <property type="match status" value="1"/>
</dbReference>
<dbReference type="Proteomes" id="UP000224567">
    <property type="component" value="Unassembled WGS sequence"/>
</dbReference>
<sequence length="124" mass="13883">MELEKGFSPAADIPVFGYTCIGIVCIKDPVCPGVRESVALCRSAGVNVRMVTVHNLLPDRQPVYDKRNDIIKAIPDFWLTSFLSHPVLGKLLNEEDHKYETAHLALVEPQDPIVEIQKTIEMNL</sequence>
<organism evidence="3 4">
    <name type="scientific">Capsicum baccatum</name>
    <name type="common">Peruvian pepper</name>
    <dbReference type="NCBI Taxonomy" id="33114"/>
    <lineage>
        <taxon>Eukaryota</taxon>
        <taxon>Viridiplantae</taxon>
        <taxon>Streptophyta</taxon>
        <taxon>Embryophyta</taxon>
        <taxon>Tracheophyta</taxon>
        <taxon>Spermatophyta</taxon>
        <taxon>Magnoliopsida</taxon>
        <taxon>eudicotyledons</taxon>
        <taxon>Gunneridae</taxon>
        <taxon>Pentapetalae</taxon>
        <taxon>asterids</taxon>
        <taxon>lamiids</taxon>
        <taxon>Solanales</taxon>
        <taxon>Solanaceae</taxon>
        <taxon>Solanoideae</taxon>
        <taxon>Capsiceae</taxon>
        <taxon>Capsicum</taxon>
    </lineage>
</organism>
<protein>
    <submittedName>
        <fullName evidence="3">Uncharacterized protein</fullName>
    </submittedName>
</protein>
<dbReference type="Gene3D" id="3.40.1110.10">
    <property type="entry name" value="Calcium-transporting ATPase, cytoplasmic domain N"/>
    <property type="match status" value="1"/>
</dbReference>
<dbReference type="PANTHER" id="PTHR11875">
    <property type="entry name" value="TESTIS-SPECIFIC Y-ENCODED PROTEIN"/>
    <property type="match status" value="1"/>
</dbReference>
<name>A0A2G2V3V4_CAPBA</name>
<comment type="caution">
    <text evidence="3">The sequence shown here is derived from an EMBL/GenBank/DDBJ whole genome shotgun (WGS) entry which is preliminary data.</text>
</comment>
<evidence type="ECO:0000313" key="3">
    <source>
        <dbReference type="EMBL" id="PHT27639.1"/>
    </source>
</evidence>
<dbReference type="OrthoDB" id="3352408at2759"/>
<dbReference type="STRING" id="33114.A0A2G2V3V4"/>
<dbReference type="InterPro" id="IPR023214">
    <property type="entry name" value="HAD_sf"/>
</dbReference>
<proteinExistence type="inferred from homology"/>
<gene>
    <name evidence="3" type="ORF">CQW23_32756</name>
</gene>
<evidence type="ECO:0000313" key="4">
    <source>
        <dbReference type="Proteomes" id="UP000224567"/>
    </source>
</evidence>
<keyword evidence="4" id="KW-1185">Reference proteome</keyword>
<dbReference type="EMBL" id="MLFT02000340">
    <property type="protein sequence ID" value="PHT27639.1"/>
    <property type="molecule type" value="Genomic_DNA"/>
</dbReference>
<dbReference type="InterPro" id="IPR023299">
    <property type="entry name" value="ATPase_P-typ_cyto_dom_N"/>
</dbReference>
<evidence type="ECO:0000256" key="2">
    <source>
        <dbReference type="ARBA" id="ARBA00023186"/>
    </source>
</evidence>
<evidence type="ECO:0000256" key="1">
    <source>
        <dbReference type="ARBA" id="ARBA00009947"/>
    </source>
</evidence>
<dbReference type="GO" id="GO:0006334">
    <property type="term" value="P:nucleosome assembly"/>
    <property type="evidence" value="ECO:0007669"/>
    <property type="project" value="InterPro"/>
</dbReference>
<dbReference type="SUPFAM" id="SSF143113">
    <property type="entry name" value="NAP-like"/>
    <property type="match status" value="1"/>
</dbReference>
<dbReference type="GO" id="GO:0042393">
    <property type="term" value="F:histone binding"/>
    <property type="evidence" value="ECO:0007669"/>
    <property type="project" value="UniProtKB-ARBA"/>
</dbReference>
<reference evidence="4" key="2">
    <citation type="journal article" date="2017" name="J. Anim. Genet.">
        <title>Multiple reference genome sequences of hot pepper reveal the massive evolution of plant disease resistance genes by retroduplication.</title>
        <authorList>
            <person name="Kim S."/>
            <person name="Park J."/>
            <person name="Yeom S.-I."/>
            <person name="Kim Y.-M."/>
            <person name="Seo E."/>
            <person name="Kim K.-T."/>
            <person name="Kim M.-S."/>
            <person name="Lee J.M."/>
            <person name="Cheong K."/>
            <person name="Shin H.-S."/>
            <person name="Kim S.-B."/>
            <person name="Han K."/>
            <person name="Lee J."/>
            <person name="Park M."/>
            <person name="Lee H.-A."/>
            <person name="Lee H.-Y."/>
            <person name="Lee Y."/>
            <person name="Oh S."/>
            <person name="Lee J.H."/>
            <person name="Choi E."/>
            <person name="Choi E."/>
            <person name="Lee S.E."/>
            <person name="Jeon J."/>
            <person name="Kim H."/>
            <person name="Choi G."/>
            <person name="Song H."/>
            <person name="Lee J."/>
            <person name="Lee S.-C."/>
            <person name="Kwon J.-K."/>
            <person name="Lee H.-Y."/>
            <person name="Koo N."/>
            <person name="Hong Y."/>
            <person name="Kim R.W."/>
            <person name="Kang W.-H."/>
            <person name="Huh J.H."/>
            <person name="Kang B.-C."/>
            <person name="Yang T.-J."/>
            <person name="Lee Y.-H."/>
            <person name="Bennetzen J.L."/>
            <person name="Choi D."/>
        </authorList>
    </citation>
    <scope>NUCLEOTIDE SEQUENCE [LARGE SCALE GENOMIC DNA]</scope>
    <source>
        <strain evidence="4">cv. PBC81</strain>
    </source>
</reference>
<dbReference type="GO" id="GO:0000166">
    <property type="term" value="F:nucleotide binding"/>
    <property type="evidence" value="ECO:0007669"/>
    <property type="project" value="InterPro"/>
</dbReference>
<dbReference type="GO" id="GO:0000724">
    <property type="term" value="P:double-strand break repair via homologous recombination"/>
    <property type="evidence" value="ECO:0007669"/>
    <property type="project" value="UniProtKB-ARBA"/>
</dbReference>
<accession>A0A2G2V3V4</accession>
<dbReference type="InterPro" id="IPR002164">
    <property type="entry name" value="NAP_family"/>
</dbReference>
<comment type="similarity">
    <text evidence="1">Belongs to the nucleosome assembly protein (NAP) family.</text>
</comment>
<dbReference type="GO" id="GO:0005634">
    <property type="term" value="C:nucleus"/>
    <property type="evidence" value="ECO:0007669"/>
    <property type="project" value="InterPro"/>
</dbReference>
<reference evidence="3 4" key="1">
    <citation type="journal article" date="2017" name="Genome Biol.">
        <title>New reference genome sequences of hot pepper reveal the massive evolution of plant disease-resistance genes by retroduplication.</title>
        <authorList>
            <person name="Kim S."/>
            <person name="Park J."/>
            <person name="Yeom S.I."/>
            <person name="Kim Y.M."/>
            <person name="Seo E."/>
            <person name="Kim K.T."/>
            <person name="Kim M.S."/>
            <person name="Lee J.M."/>
            <person name="Cheong K."/>
            <person name="Shin H.S."/>
            <person name="Kim S.B."/>
            <person name="Han K."/>
            <person name="Lee J."/>
            <person name="Park M."/>
            <person name="Lee H.A."/>
            <person name="Lee H.Y."/>
            <person name="Lee Y."/>
            <person name="Oh S."/>
            <person name="Lee J.H."/>
            <person name="Choi E."/>
            <person name="Choi E."/>
            <person name="Lee S.E."/>
            <person name="Jeon J."/>
            <person name="Kim H."/>
            <person name="Choi G."/>
            <person name="Song H."/>
            <person name="Lee J."/>
            <person name="Lee S.C."/>
            <person name="Kwon J.K."/>
            <person name="Lee H.Y."/>
            <person name="Koo N."/>
            <person name="Hong Y."/>
            <person name="Kim R.W."/>
            <person name="Kang W.H."/>
            <person name="Huh J.H."/>
            <person name="Kang B.C."/>
            <person name="Yang T.J."/>
            <person name="Lee Y.H."/>
            <person name="Bennetzen J.L."/>
            <person name="Choi D."/>
        </authorList>
    </citation>
    <scope>NUCLEOTIDE SEQUENCE [LARGE SCALE GENOMIC DNA]</scope>
    <source>
        <strain evidence="4">cv. PBC81</strain>
    </source>
</reference>